<keyword evidence="6 10" id="KW-1133">Transmembrane helix</keyword>
<dbReference type="PANTHER" id="PTHR14647">
    <property type="entry name" value="GALACTOSE-3-O-SULFOTRANSFERASE"/>
    <property type="match status" value="1"/>
</dbReference>
<dbReference type="GO" id="GO:0000139">
    <property type="term" value="C:Golgi membrane"/>
    <property type="evidence" value="ECO:0007669"/>
    <property type="project" value="UniProtKB-SubCell"/>
</dbReference>
<evidence type="ECO:0000256" key="4">
    <source>
        <dbReference type="ARBA" id="ARBA00022692"/>
    </source>
</evidence>
<proteinExistence type="inferred from homology"/>
<keyword evidence="8 10" id="KW-0472">Membrane</keyword>
<name>A0AAV4G3V8_9GAST</name>
<dbReference type="EMBL" id="BMAT01004780">
    <property type="protein sequence ID" value="GFR80248.1"/>
    <property type="molecule type" value="Genomic_DNA"/>
</dbReference>
<reference evidence="11 12" key="1">
    <citation type="journal article" date="2021" name="Elife">
        <title>Chloroplast acquisition without the gene transfer in kleptoplastic sea slugs, Plakobranchus ocellatus.</title>
        <authorList>
            <person name="Maeda T."/>
            <person name="Takahashi S."/>
            <person name="Yoshida T."/>
            <person name="Shimamura S."/>
            <person name="Takaki Y."/>
            <person name="Nagai Y."/>
            <person name="Toyoda A."/>
            <person name="Suzuki Y."/>
            <person name="Arimoto A."/>
            <person name="Ishii H."/>
            <person name="Satoh N."/>
            <person name="Nishiyama T."/>
            <person name="Hasebe M."/>
            <person name="Maruyama T."/>
            <person name="Minagawa J."/>
            <person name="Obokata J."/>
            <person name="Shigenobu S."/>
        </authorList>
    </citation>
    <scope>NUCLEOTIDE SEQUENCE [LARGE SCALE GENOMIC DNA]</scope>
</reference>
<dbReference type="InterPro" id="IPR027417">
    <property type="entry name" value="P-loop_NTPase"/>
</dbReference>
<evidence type="ECO:0000256" key="8">
    <source>
        <dbReference type="ARBA" id="ARBA00023136"/>
    </source>
</evidence>
<dbReference type="Proteomes" id="UP000762676">
    <property type="component" value="Unassembled WGS sequence"/>
</dbReference>
<dbReference type="GO" id="GO:0001733">
    <property type="term" value="F:galactosylceramide sulfotransferase activity"/>
    <property type="evidence" value="ECO:0007669"/>
    <property type="project" value="InterPro"/>
</dbReference>
<keyword evidence="7" id="KW-0333">Golgi apparatus</keyword>
<gene>
    <name evidence="11" type="ORF">ElyMa_002309800</name>
</gene>
<evidence type="ECO:0000256" key="2">
    <source>
        <dbReference type="ARBA" id="ARBA00008124"/>
    </source>
</evidence>
<keyword evidence="4 10" id="KW-0812">Transmembrane</keyword>
<dbReference type="GO" id="GO:0009247">
    <property type="term" value="P:glycolipid biosynthetic process"/>
    <property type="evidence" value="ECO:0007669"/>
    <property type="project" value="InterPro"/>
</dbReference>
<dbReference type="Gene3D" id="3.40.50.300">
    <property type="entry name" value="P-loop containing nucleotide triphosphate hydrolases"/>
    <property type="match status" value="1"/>
</dbReference>
<dbReference type="InterPro" id="IPR009729">
    <property type="entry name" value="Gal-3-0_sulfotransfrase"/>
</dbReference>
<dbReference type="AlphaFoldDB" id="A0AAV4G3V8"/>
<keyword evidence="12" id="KW-1185">Reference proteome</keyword>
<evidence type="ECO:0000256" key="3">
    <source>
        <dbReference type="ARBA" id="ARBA00022679"/>
    </source>
</evidence>
<comment type="subcellular location">
    <subcellularLocation>
        <location evidence="1">Golgi apparatus membrane</location>
        <topology evidence="1">Single-pass type II membrane protein</topology>
    </subcellularLocation>
</comment>
<sequence length="410" mass="46871">MVKASFFNIVRFSALSACVLVGAFIYWSLMYLKPRMPSEVVLERKTEQRHVIFVKVHKAASSTVQNIMLRFSLARDLNVLLPLDARNHLNDAGSQILPHLVVPHPTGGRFDIMCDHVIFDESIIAPYFPEDAVRVAIVRDPLQQTLSALTYFTHVFQKPELKAGLDRYRDAPLEGFLGHPEQFYDPSQGAARSYINNRMSVDLGFDLRDFETSKKNISKIRAFLDKLEKQFDLILIADYFDESMVLLRRILNWGMKDVMYLEVNTAAGNDKGFQDSNLNQRPFLNSTTMLAFRNWAAIDYALYNHFLTVFLNKIEKEELFQEEVNAFRQARDSIAKFCVQVIAPLPAHNRSISIAETQWTDAFSVLESDCKLMAKREVDLMALAIENQKARIKTSKGDTSLVSKNDQQSL</sequence>
<comment type="caution">
    <text evidence="11">The sequence shown here is derived from an EMBL/GenBank/DDBJ whole genome shotgun (WGS) entry which is preliminary data.</text>
</comment>
<keyword evidence="9" id="KW-0325">Glycoprotein</keyword>
<evidence type="ECO:0000313" key="12">
    <source>
        <dbReference type="Proteomes" id="UP000762676"/>
    </source>
</evidence>
<evidence type="ECO:0000256" key="5">
    <source>
        <dbReference type="ARBA" id="ARBA00022968"/>
    </source>
</evidence>
<evidence type="ECO:0000313" key="11">
    <source>
        <dbReference type="EMBL" id="GFR80248.1"/>
    </source>
</evidence>
<dbReference type="PANTHER" id="PTHR14647:SF87">
    <property type="entry name" value="PUTATIVE-RELATED"/>
    <property type="match status" value="1"/>
</dbReference>
<dbReference type="Pfam" id="PF06990">
    <property type="entry name" value="Gal-3-0_sulfotr"/>
    <property type="match status" value="1"/>
</dbReference>
<accession>A0AAV4G3V8</accession>
<evidence type="ECO:0000256" key="6">
    <source>
        <dbReference type="ARBA" id="ARBA00022989"/>
    </source>
</evidence>
<protein>
    <submittedName>
        <fullName evidence="11">Galactose-3-O-sulfotransferase 3</fullName>
    </submittedName>
</protein>
<keyword evidence="5" id="KW-0735">Signal-anchor</keyword>
<evidence type="ECO:0000256" key="10">
    <source>
        <dbReference type="SAM" id="Phobius"/>
    </source>
</evidence>
<keyword evidence="3" id="KW-0808">Transferase</keyword>
<organism evidence="11 12">
    <name type="scientific">Elysia marginata</name>
    <dbReference type="NCBI Taxonomy" id="1093978"/>
    <lineage>
        <taxon>Eukaryota</taxon>
        <taxon>Metazoa</taxon>
        <taxon>Spiralia</taxon>
        <taxon>Lophotrochozoa</taxon>
        <taxon>Mollusca</taxon>
        <taxon>Gastropoda</taxon>
        <taxon>Heterobranchia</taxon>
        <taxon>Euthyneura</taxon>
        <taxon>Panpulmonata</taxon>
        <taxon>Sacoglossa</taxon>
        <taxon>Placobranchoidea</taxon>
        <taxon>Plakobranchidae</taxon>
        <taxon>Elysia</taxon>
    </lineage>
</organism>
<evidence type="ECO:0000256" key="9">
    <source>
        <dbReference type="ARBA" id="ARBA00023180"/>
    </source>
</evidence>
<evidence type="ECO:0000256" key="7">
    <source>
        <dbReference type="ARBA" id="ARBA00023034"/>
    </source>
</evidence>
<evidence type="ECO:0000256" key="1">
    <source>
        <dbReference type="ARBA" id="ARBA00004323"/>
    </source>
</evidence>
<comment type="similarity">
    <text evidence="2">Belongs to the galactose-3-O-sulfotransferase family.</text>
</comment>
<feature type="transmembrane region" description="Helical" evidence="10">
    <location>
        <begin position="12"/>
        <end position="32"/>
    </location>
</feature>